<organism evidence="1 2">
    <name type="scientific">Daphnia magna</name>
    <dbReference type="NCBI Taxonomy" id="35525"/>
    <lineage>
        <taxon>Eukaryota</taxon>
        <taxon>Metazoa</taxon>
        <taxon>Ecdysozoa</taxon>
        <taxon>Arthropoda</taxon>
        <taxon>Crustacea</taxon>
        <taxon>Branchiopoda</taxon>
        <taxon>Diplostraca</taxon>
        <taxon>Cladocera</taxon>
        <taxon>Anomopoda</taxon>
        <taxon>Daphniidae</taxon>
        <taxon>Daphnia</taxon>
    </lineage>
</organism>
<evidence type="ECO:0000313" key="1">
    <source>
        <dbReference type="EMBL" id="KZR99461.1"/>
    </source>
</evidence>
<dbReference type="Proteomes" id="UP000076858">
    <property type="component" value="Unassembled WGS sequence"/>
</dbReference>
<name>A0A164GX47_9CRUS</name>
<feature type="non-terminal residue" evidence="1">
    <location>
        <position position="1"/>
    </location>
</feature>
<comment type="caution">
    <text evidence="1">The sequence shown here is derived from an EMBL/GenBank/DDBJ whole genome shotgun (WGS) entry which is preliminary data.</text>
</comment>
<dbReference type="AlphaFoldDB" id="A0A164GX47"/>
<evidence type="ECO:0000313" key="2">
    <source>
        <dbReference type="Proteomes" id="UP000076858"/>
    </source>
</evidence>
<sequence length="43" mass="4962">LASYFEDSSATISAVLLNRLRNMVIIWILKQPTLIPKMNQLMK</sequence>
<gene>
    <name evidence="1" type="ORF">APZ42_004654</name>
</gene>
<protein>
    <submittedName>
        <fullName evidence="1">Uncharacterized protein</fullName>
    </submittedName>
</protein>
<dbReference type="EMBL" id="LRGB01013569">
    <property type="protein sequence ID" value="KZR99461.1"/>
    <property type="molecule type" value="Genomic_DNA"/>
</dbReference>
<keyword evidence="2" id="KW-1185">Reference proteome</keyword>
<accession>A0A164GX47</accession>
<proteinExistence type="predicted"/>
<reference evidence="1 2" key="1">
    <citation type="submission" date="2016-03" db="EMBL/GenBank/DDBJ databases">
        <title>EvidentialGene: Evidence-directed Construction of Genes on Genomes.</title>
        <authorList>
            <person name="Gilbert D.G."/>
            <person name="Choi J.-H."/>
            <person name="Mockaitis K."/>
            <person name="Colbourne J."/>
            <person name="Pfrender M."/>
        </authorList>
    </citation>
    <scope>NUCLEOTIDE SEQUENCE [LARGE SCALE GENOMIC DNA]</scope>
    <source>
        <strain evidence="1 2">Xinb3</strain>
        <tissue evidence="1">Complete organism</tissue>
    </source>
</reference>